<comment type="function">
    <text evidence="9">Catalyzes the phosphorylation of ribose at O-5 in a reaction requiring ATP and magnesium. The resulting D-ribose-5-phosphate can then be used either for sythesis of nucleotides, histidine, and tryptophan, or as a component of the pentose phosphate pathway.</text>
</comment>
<dbReference type="Pfam" id="PF00294">
    <property type="entry name" value="PfkB"/>
    <property type="match status" value="1"/>
</dbReference>
<evidence type="ECO:0000256" key="8">
    <source>
        <dbReference type="ARBA" id="ARBA00023277"/>
    </source>
</evidence>
<evidence type="ECO:0000256" key="3">
    <source>
        <dbReference type="ARBA" id="ARBA00022741"/>
    </source>
</evidence>
<dbReference type="InterPro" id="IPR029056">
    <property type="entry name" value="Ribokinase-like"/>
</dbReference>
<comment type="catalytic activity">
    <reaction evidence="9">
        <text>D-ribose + ATP = D-ribose 5-phosphate + ADP + H(+)</text>
        <dbReference type="Rhea" id="RHEA:13697"/>
        <dbReference type="ChEBI" id="CHEBI:15378"/>
        <dbReference type="ChEBI" id="CHEBI:30616"/>
        <dbReference type="ChEBI" id="CHEBI:47013"/>
        <dbReference type="ChEBI" id="CHEBI:78346"/>
        <dbReference type="ChEBI" id="CHEBI:456216"/>
        <dbReference type="EC" id="2.7.1.15"/>
    </reaction>
</comment>
<evidence type="ECO:0000259" key="10">
    <source>
        <dbReference type="Pfam" id="PF00294"/>
    </source>
</evidence>
<comment type="caution">
    <text evidence="9">Lacks conserved residue(s) required for the propagation of feature annotation.</text>
</comment>
<evidence type="ECO:0000313" key="11">
    <source>
        <dbReference type="EMBL" id="GAA1220464.1"/>
    </source>
</evidence>
<keyword evidence="9" id="KW-0963">Cytoplasm</keyword>
<comment type="subunit">
    <text evidence="9">Homodimer.</text>
</comment>
<dbReference type="CDD" id="cd01174">
    <property type="entry name" value="ribokinase"/>
    <property type="match status" value="1"/>
</dbReference>
<evidence type="ECO:0000256" key="2">
    <source>
        <dbReference type="ARBA" id="ARBA00022723"/>
    </source>
</evidence>
<comment type="pathway">
    <text evidence="9">Carbohydrate metabolism; D-ribose degradation; D-ribose 5-phosphate from beta-D-ribopyranose: step 2/2.</text>
</comment>
<dbReference type="InterPro" id="IPR011877">
    <property type="entry name" value="Ribokinase"/>
</dbReference>
<feature type="binding site" evidence="9">
    <location>
        <begin position="216"/>
        <end position="221"/>
    </location>
    <ligand>
        <name>ATP</name>
        <dbReference type="ChEBI" id="CHEBI:30616"/>
    </ligand>
</feature>
<keyword evidence="4 9" id="KW-0418">Kinase</keyword>
<feature type="binding site" evidence="9">
    <location>
        <begin position="39"/>
        <end position="43"/>
    </location>
    <ligand>
        <name>substrate</name>
    </ligand>
</feature>
<feature type="binding site" evidence="9">
    <location>
        <begin position="248"/>
        <end position="249"/>
    </location>
    <ligand>
        <name>ATP</name>
        <dbReference type="ChEBI" id="CHEBI:30616"/>
    </ligand>
</feature>
<comment type="cofactor">
    <cofactor evidence="9">
        <name>Mg(2+)</name>
        <dbReference type="ChEBI" id="CHEBI:18420"/>
    </cofactor>
    <text evidence="9">Requires a divalent cation, most likely magnesium in vivo, as an electrophilic catalyst to aid phosphoryl group transfer. It is the chelate of the metal and the nucleotide that is the actual substrate.</text>
</comment>
<comment type="subcellular location">
    <subcellularLocation>
        <location evidence="9">Cytoplasm</location>
    </subcellularLocation>
</comment>
<feature type="binding site" evidence="9">
    <location>
        <position position="288"/>
    </location>
    <ligand>
        <name>K(+)</name>
        <dbReference type="ChEBI" id="CHEBI:29103"/>
    </ligand>
</feature>
<keyword evidence="8 9" id="KW-0119">Carbohydrate metabolism</keyword>
<evidence type="ECO:0000256" key="9">
    <source>
        <dbReference type="HAMAP-Rule" id="MF_01987"/>
    </source>
</evidence>
<comment type="activity regulation">
    <text evidence="9">Activated by a monovalent cation that binds near, but not in, the active site. The most likely occupant of the site in vivo is potassium. Ion binding induces a conformational change that may alter substrate affinity.</text>
</comment>
<dbReference type="EMBL" id="BAAAKW010000033">
    <property type="protein sequence ID" value="GAA1220464.1"/>
    <property type="molecule type" value="Genomic_DNA"/>
</dbReference>
<evidence type="ECO:0000256" key="5">
    <source>
        <dbReference type="ARBA" id="ARBA00022840"/>
    </source>
</evidence>
<comment type="similarity">
    <text evidence="9">Belongs to the carbohydrate kinase PfkB family. Ribokinase subfamily.</text>
</comment>
<dbReference type="PRINTS" id="PR00990">
    <property type="entry name" value="RIBOKINASE"/>
</dbReference>
<reference evidence="11 12" key="1">
    <citation type="journal article" date="2019" name="Int. J. Syst. Evol. Microbiol.">
        <title>The Global Catalogue of Microorganisms (GCM) 10K type strain sequencing project: providing services to taxonomists for standard genome sequencing and annotation.</title>
        <authorList>
            <consortium name="The Broad Institute Genomics Platform"/>
            <consortium name="The Broad Institute Genome Sequencing Center for Infectious Disease"/>
            <person name="Wu L."/>
            <person name="Ma J."/>
        </authorList>
    </citation>
    <scope>NUCLEOTIDE SEQUENCE [LARGE SCALE GENOMIC DNA]</scope>
    <source>
        <strain evidence="11 12">JCM 12762</strain>
    </source>
</reference>
<dbReference type="RefSeq" id="WP_343925488.1">
    <property type="nucleotide sequence ID" value="NZ_BAAAKW010000033.1"/>
</dbReference>
<proteinExistence type="inferred from homology"/>
<evidence type="ECO:0000313" key="12">
    <source>
        <dbReference type="Proteomes" id="UP001500943"/>
    </source>
</evidence>
<keyword evidence="3 9" id="KW-0547">Nucleotide-binding</keyword>
<gene>
    <name evidence="9 11" type="primary">rbsK</name>
    <name evidence="11" type="ORF">GCM10009655_20040</name>
</gene>
<dbReference type="EC" id="2.7.1.15" evidence="9"/>
<dbReference type="HAMAP" id="MF_01987">
    <property type="entry name" value="Ribokinase"/>
    <property type="match status" value="1"/>
</dbReference>
<comment type="caution">
    <text evidence="11">The sequence shown here is derived from an EMBL/GenBank/DDBJ whole genome shotgun (WGS) entry which is preliminary data.</text>
</comment>
<protein>
    <recommendedName>
        <fullName evidence="9">Ribokinase</fullName>
        <shortName evidence="9">RK</shortName>
        <ecNumber evidence="9">2.7.1.15</ecNumber>
    </recommendedName>
</protein>
<sequence length="308" mass="30892">MSGIVVVGSANIDQVFRVDRIPSPGETVLSHGVSTALGGKGQNQAVAAARAGVETTFIGAVGADSFGEMVRSGLSDDAIGVAQLRTSVKPTGTALIAVDGTGENTIIVEPGANSEVAALTSADVEAISAASALVMQLEIPLATVVEAAGIAQAVGTRVILNAAPIQELPQGLLDTLDVLIVNEHEAAELARYNGLAPELDGLGERLLALVPTVIVTLGSKGASLHRAGSEEVVVPAHRVTAVDATGAGDTFCGAFAAGIVEGMLADDALRFAVAAASISVESHGAVPSIPLRAAIETRAKESGNLITD</sequence>
<organism evidence="11 12">
    <name type="scientific">Rhodoglobus aureus</name>
    <dbReference type="NCBI Taxonomy" id="191497"/>
    <lineage>
        <taxon>Bacteria</taxon>
        <taxon>Bacillati</taxon>
        <taxon>Actinomycetota</taxon>
        <taxon>Actinomycetes</taxon>
        <taxon>Micrococcales</taxon>
        <taxon>Microbacteriaceae</taxon>
        <taxon>Rhodoglobus</taxon>
    </lineage>
</organism>
<feature type="binding site" evidence="9">
    <location>
        <position position="243"/>
    </location>
    <ligand>
        <name>K(+)</name>
        <dbReference type="ChEBI" id="CHEBI:29103"/>
    </ligand>
</feature>
<keyword evidence="2 9" id="KW-0479">Metal-binding</keyword>
<evidence type="ECO:0000256" key="6">
    <source>
        <dbReference type="ARBA" id="ARBA00022842"/>
    </source>
</evidence>
<keyword evidence="12" id="KW-1185">Reference proteome</keyword>
<feature type="binding site" evidence="9">
    <location>
        <position position="282"/>
    </location>
    <ligand>
        <name>K(+)</name>
        <dbReference type="ChEBI" id="CHEBI:29103"/>
    </ligand>
</feature>
<name>A0ABN1VUL9_9MICO</name>
<evidence type="ECO:0000256" key="7">
    <source>
        <dbReference type="ARBA" id="ARBA00022958"/>
    </source>
</evidence>
<accession>A0ABN1VUL9</accession>
<keyword evidence="5 9" id="KW-0067">ATP-binding</keyword>
<feature type="binding site" evidence="9">
    <location>
        <begin position="11"/>
        <end position="13"/>
    </location>
    <ligand>
        <name>substrate</name>
    </ligand>
</feature>
<dbReference type="Proteomes" id="UP001500943">
    <property type="component" value="Unassembled WGS sequence"/>
</dbReference>
<feature type="binding site" evidence="9">
    <location>
        <position position="249"/>
    </location>
    <ligand>
        <name>substrate</name>
    </ligand>
</feature>
<dbReference type="PANTHER" id="PTHR10584">
    <property type="entry name" value="SUGAR KINASE"/>
    <property type="match status" value="1"/>
</dbReference>
<feature type="binding site" evidence="9">
    <location>
        <position position="138"/>
    </location>
    <ligand>
        <name>substrate</name>
    </ligand>
</feature>
<dbReference type="InterPro" id="IPR002139">
    <property type="entry name" value="Ribo/fructo_kinase"/>
</dbReference>
<evidence type="ECO:0000256" key="1">
    <source>
        <dbReference type="ARBA" id="ARBA00022679"/>
    </source>
</evidence>
<feature type="binding site" evidence="9">
    <location>
        <position position="279"/>
    </location>
    <ligand>
        <name>K(+)</name>
        <dbReference type="ChEBI" id="CHEBI:29103"/>
    </ligand>
</feature>
<dbReference type="InterPro" id="IPR011611">
    <property type="entry name" value="PfkB_dom"/>
</dbReference>
<keyword evidence="7 9" id="KW-0630">Potassium</keyword>
<keyword evidence="1 9" id="KW-0808">Transferase</keyword>
<feature type="domain" description="Carbohydrate kinase PfkB" evidence="10">
    <location>
        <begin position="2"/>
        <end position="290"/>
    </location>
</feature>
<dbReference type="Gene3D" id="3.40.1190.20">
    <property type="match status" value="1"/>
</dbReference>
<dbReference type="SUPFAM" id="SSF53613">
    <property type="entry name" value="Ribokinase-like"/>
    <property type="match status" value="1"/>
</dbReference>
<dbReference type="PANTHER" id="PTHR10584:SF166">
    <property type="entry name" value="RIBOKINASE"/>
    <property type="match status" value="1"/>
</dbReference>
<feature type="active site" description="Proton acceptor" evidence="9">
    <location>
        <position position="249"/>
    </location>
</feature>
<evidence type="ECO:0000256" key="4">
    <source>
        <dbReference type="ARBA" id="ARBA00022777"/>
    </source>
</evidence>
<feature type="binding site" evidence="9">
    <location>
        <position position="284"/>
    </location>
    <ligand>
        <name>K(+)</name>
        <dbReference type="ChEBI" id="CHEBI:29103"/>
    </ligand>
</feature>
<feature type="binding site" evidence="9">
    <location>
        <position position="182"/>
    </location>
    <ligand>
        <name>ATP</name>
        <dbReference type="ChEBI" id="CHEBI:30616"/>
    </ligand>
</feature>
<feature type="binding site" evidence="9">
    <location>
        <position position="245"/>
    </location>
    <ligand>
        <name>K(+)</name>
        <dbReference type="ChEBI" id="CHEBI:29103"/>
    </ligand>
</feature>
<keyword evidence="6 9" id="KW-0460">Magnesium</keyword>